<proteinExistence type="predicted"/>
<gene>
    <name evidence="1" type="ORF">Pme01_37080</name>
</gene>
<keyword evidence="2" id="KW-1185">Reference proteome</keyword>
<evidence type="ECO:0000313" key="1">
    <source>
        <dbReference type="EMBL" id="GII24111.1"/>
    </source>
</evidence>
<evidence type="ECO:0000313" key="2">
    <source>
        <dbReference type="Proteomes" id="UP000599074"/>
    </source>
</evidence>
<accession>A0A8J3X1S6</accession>
<dbReference type="EMBL" id="BOON01000033">
    <property type="protein sequence ID" value="GII24111.1"/>
    <property type="molecule type" value="Genomic_DNA"/>
</dbReference>
<name>A0A8J3X1S6_9ACTN</name>
<dbReference type="RefSeq" id="WP_168118148.1">
    <property type="nucleotide sequence ID" value="NZ_BOON01000033.1"/>
</dbReference>
<sequence>MPGEEMRLDAPRAERAGTNLAQSGVELARLRQGIGAELEAATAARPWGRDSLGSAFQTNYDKYGPQLLEAWASIASFVQSLGERAVVSVDRAVETDDASRRRITEV</sequence>
<dbReference type="Proteomes" id="UP000599074">
    <property type="component" value="Unassembled WGS sequence"/>
</dbReference>
<organism evidence="1 2">
    <name type="scientific">Planosporangium mesophilum</name>
    <dbReference type="NCBI Taxonomy" id="689768"/>
    <lineage>
        <taxon>Bacteria</taxon>
        <taxon>Bacillati</taxon>
        <taxon>Actinomycetota</taxon>
        <taxon>Actinomycetes</taxon>
        <taxon>Micromonosporales</taxon>
        <taxon>Micromonosporaceae</taxon>
        <taxon>Planosporangium</taxon>
    </lineage>
</organism>
<protein>
    <submittedName>
        <fullName evidence="1">Uncharacterized protein</fullName>
    </submittedName>
</protein>
<comment type="caution">
    <text evidence="1">The sequence shown here is derived from an EMBL/GenBank/DDBJ whole genome shotgun (WGS) entry which is preliminary data.</text>
</comment>
<dbReference type="AlphaFoldDB" id="A0A8J3X1S6"/>
<reference evidence="1" key="1">
    <citation type="submission" date="2021-01" db="EMBL/GenBank/DDBJ databases">
        <title>Whole genome shotgun sequence of Planosporangium mesophilum NBRC 109066.</title>
        <authorList>
            <person name="Komaki H."/>
            <person name="Tamura T."/>
        </authorList>
    </citation>
    <scope>NUCLEOTIDE SEQUENCE</scope>
    <source>
        <strain evidence="1">NBRC 109066</strain>
    </source>
</reference>